<evidence type="ECO:0000256" key="1">
    <source>
        <dbReference type="SAM" id="Coils"/>
    </source>
</evidence>
<keyword evidence="1" id="KW-0175">Coiled coil</keyword>
<feature type="coiled-coil region" evidence="1">
    <location>
        <begin position="85"/>
        <end position="139"/>
    </location>
</feature>
<evidence type="ECO:0000313" key="3">
    <source>
        <dbReference type="Proteomes" id="UP000237271"/>
    </source>
</evidence>
<dbReference type="EMBL" id="NCKW01008142">
    <property type="protein sequence ID" value="POM68577.1"/>
    <property type="molecule type" value="Genomic_DNA"/>
</dbReference>
<organism evidence="2 3">
    <name type="scientific">Phytophthora palmivora</name>
    <dbReference type="NCBI Taxonomy" id="4796"/>
    <lineage>
        <taxon>Eukaryota</taxon>
        <taxon>Sar</taxon>
        <taxon>Stramenopiles</taxon>
        <taxon>Oomycota</taxon>
        <taxon>Peronosporomycetes</taxon>
        <taxon>Peronosporales</taxon>
        <taxon>Peronosporaceae</taxon>
        <taxon>Phytophthora</taxon>
    </lineage>
</organism>
<comment type="caution">
    <text evidence="2">The sequence shown here is derived from an EMBL/GenBank/DDBJ whole genome shotgun (WGS) entry which is preliminary data.</text>
</comment>
<reference evidence="2 3" key="1">
    <citation type="journal article" date="2017" name="Genome Biol. Evol.">
        <title>Phytophthora megakarya and P. palmivora, closely related causal agents of cacao black pod rot, underwent increases in genome sizes and gene numbers by different mechanisms.</title>
        <authorList>
            <person name="Ali S.S."/>
            <person name="Shao J."/>
            <person name="Lary D.J."/>
            <person name="Kronmiller B."/>
            <person name="Shen D."/>
            <person name="Strem M.D."/>
            <person name="Amoako-Attah I."/>
            <person name="Akrofi A.Y."/>
            <person name="Begoude B.A."/>
            <person name="Ten Hoopen G.M."/>
            <person name="Coulibaly K."/>
            <person name="Kebe B.I."/>
            <person name="Melnick R.L."/>
            <person name="Guiltinan M.J."/>
            <person name="Tyler B.M."/>
            <person name="Meinhardt L.W."/>
            <person name="Bailey B.A."/>
        </authorList>
    </citation>
    <scope>NUCLEOTIDE SEQUENCE [LARGE SCALE GENOMIC DNA]</scope>
    <source>
        <strain evidence="3">sbr112.9</strain>
    </source>
</reference>
<dbReference type="Proteomes" id="UP000237271">
    <property type="component" value="Unassembled WGS sequence"/>
</dbReference>
<proteinExistence type="predicted"/>
<dbReference type="OrthoDB" id="97510at2759"/>
<evidence type="ECO:0000313" key="2">
    <source>
        <dbReference type="EMBL" id="POM68577.1"/>
    </source>
</evidence>
<accession>A0A2P4XST9</accession>
<keyword evidence="3" id="KW-1185">Reference proteome</keyword>
<dbReference type="AlphaFoldDB" id="A0A2P4XST9"/>
<sequence>MDLPDNATGGKKQVLDEDQRAKNRLIVKRCYYKKLNTLSDLREQVTALEAEYEQLLTLQHQRDAQPTIGAVKEDTDANSALHSAYVQLAQMKNALTKENAELKRLEMHHSAVEKQVAQLATAQDKVVTATRQAQDEKRANPRIAINPLTLEQCKSIARTAYNEVMAFRESKSCFTTGANMFGWKDRHQLLPDKLHFCLEKVFHGRTMEEVSFGTWRVVSHPQSLSSMYPRDVKPHFHVTQRLDENTVIYYHTLEREGTDLRTRAFILAMFVDLGPDRCMVLYQSLDPKAYLLHEGELLVRDPRGRKKVEPQKEEVWMNSFIWGFFERTGDQGEHCKDDFGGMIEGTELATAGWWCLEILQIAMRIEADVIGSQALLVQ</sequence>
<name>A0A2P4XST9_9STRA</name>
<gene>
    <name evidence="2" type="ORF">PHPALM_15248</name>
</gene>
<protein>
    <submittedName>
        <fullName evidence="2">Uncharacterized protein</fullName>
    </submittedName>
</protein>